<feature type="transmembrane region" description="Helical" evidence="1">
    <location>
        <begin position="205"/>
        <end position="231"/>
    </location>
</feature>
<gene>
    <name evidence="2" type="ORF">CPAL_01800</name>
</gene>
<feature type="transmembrane region" description="Helical" evidence="1">
    <location>
        <begin position="114"/>
        <end position="140"/>
    </location>
</feature>
<keyword evidence="1" id="KW-1133">Transmembrane helix</keyword>
<evidence type="ECO:0000313" key="3">
    <source>
        <dbReference type="Proteomes" id="UP000239614"/>
    </source>
</evidence>
<feature type="transmembrane region" description="Helical" evidence="1">
    <location>
        <begin position="363"/>
        <end position="380"/>
    </location>
</feature>
<evidence type="ECO:0000313" key="2">
    <source>
        <dbReference type="EMBL" id="PRR76509.1"/>
    </source>
</evidence>
<accession>A0A2T0AZ71</accession>
<protein>
    <recommendedName>
        <fullName evidence="4">O-Antigen ligase</fullName>
    </recommendedName>
</protein>
<reference evidence="2 3" key="1">
    <citation type="submission" date="2018-03" db="EMBL/GenBank/DDBJ databases">
        <title>Genome sequence of Clostridium thermopalmarium DSM 5974.</title>
        <authorList>
            <person name="Poehlein A."/>
            <person name="Daniel R."/>
        </authorList>
    </citation>
    <scope>NUCLEOTIDE SEQUENCE [LARGE SCALE GENOMIC DNA]</scope>
    <source>
        <strain evidence="2 3">DSM 5974</strain>
    </source>
</reference>
<feature type="transmembrane region" description="Helical" evidence="1">
    <location>
        <begin position="20"/>
        <end position="38"/>
    </location>
</feature>
<feature type="transmembrane region" description="Helical" evidence="1">
    <location>
        <begin position="44"/>
        <end position="62"/>
    </location>
</feature>
<feature type="transmembrane region" description="Helical" evidence="1">
    <location>
        <begin position="304"/>
        <end position="326"/>
    </location>
</feature>
<feature type="transmembrane region" description="Helical" evidence="1">
    <location>
        <begin position="177"/>
        <end position="193"/>
    </location>
</feature>
<feature type="transmembrane region" description="Helical" evidence="1">
    <location>
        <begin position="69"/>
        <end position="102"/>
    </location>
</feature>
<feature type="transmembrane region" description="Helical" evidence="1">
    <location>
        <begin position="333"/>
        <end position="357"/>
    </location>
</feature>
<proteinExistence type="predicted"/>
<keyword evidence="1" id="KW-0472">Membrane</keyword>
<dbReference type="EMBL" id="PVXN01000005">
    <property type="protein sequence ID" value="PRR76509.1"/>
    <property type="molecule type" value="Genomic_DNA"/>
</dbReference>
<keyword evidence="3" id="KW-1185">Reference proteome</keyword>
<dbReference type="AlphaFoldDB" id="A0A2T0AZ71"/>
<organism evidence="2 3">
    <name type="scientific">Clostridium thermopalmarium DSM 5974</name>
    <dbReference type="NCBI Taxonomy" id="1121340"/>
    <lineage>
        <taxon>Bacteria</taxon>
        <taxon>Bacillati</taxon>
        <taxon>Bacillota</taxon>
        <taxon>Clostridia</taxon>
        <taxon>Eubacteriales</taxon>
        <taxon>Clostridiaceae</taxon>
        <taxon>Clostridium</taxon>
    </lineage>
</organism>
<feature type="transmembrane region" description="Helical" evidence="1">
    <location>
        <begin position="243"/>
        <end position="260"/>
    </location>
</feature>
<evidence type="ECO:0000256" key="1">
    <source>
        <dbReference type="SAM" id="Phobius"/>
    </source>
</evidence>
<sequence length="387" mass="45861">MKMNRCCPIKKYDVSIFEKILVNLFFIFFTFQILSPYINGKTIYLEVFIMSLNPYFVLWLINGKIKKKLFIIIYLSFLLLGILNIGIYLKLFTICILVIYFFYIWEKKLFYLEYYVIISVIFAVFQFIFLLINPSLAYIIGPENISKVMWGKYATPTYTNFYTIFFIPRVSGLSREAGFLASLICIVIFLLYIQRERENKRSSVILKIFLFIGYVLSFSKMSIIILFLILIEKFKNYINKIPYVLIVIIYVVFWIVFWSYNKEYLLDPKNITFLHRFGGYLTLTELNYKELLFGVNSIENIHSIYSYQCFISGFNFFAGFAGFIISRGLVFTIIWLLFLFLIGVTPSGILLLLLSTINVQLDTNQNFVVLSYFIVFKYYLNRRYISK</sequence>
<name>A0A2T0AZ71_9CLOT</name>
<dbReference type="Proteomes" id="UP000239614">
    <property type="component" value="Unassembled WGS sequence"/>
</dbReference>
<keyword evidence="1" id="KW-0812">Transmembrane</keyword>
<comment type="caution">
    <text evidence="2">The sequence shown here is derived from an EMBL/GenBank/DDBJ whole genome shotgun (WGS) entry which is preliminary data.</text>
</comment>
<evidence type="ECO:0008006" key="4">
    <source>
        <dbReference type="Google" id="ProtNLM"/>
    </source>
</evidence>